<dbReference type="EMBL" id="JDYK01000022">
    <property type="protein sequence ID" value="EWS79920.1"/>
    <property type="molecule type" value="Genomic_DNA"/>
</dbReference>
<protein>
    <recommendedName>
        <fullName evidence="3">DUF559 domain-containing protein</fullName>
    </recommendedName>
</protein>
<name>Z9JNC5_9MICO</name>
<dbReference type="SUPFAM" id="SSF52980">
    <property type="entry name" value="Restriction endonuclease-like"/>
    <property type="match status" value="1"/>
</dbReference>
<comment type="caution">
    <text evidence="1">The sequence shown here is derived from an EMBL/GenBank/DDBJ whole genome shotgun (WGS) entry which is preliminary data.</text>
</comment>
<reference evidence="1 2" key="1">
    <citation type="submission" date="2014-02" db="EMBL/GenBank/DDBJ databases">
        <title>Genome sequence of Brachybacterium phenoliresistens strain W13A50.</title>
        <authorList>
            <person name="Wang X."/>
        </authorList>
    </citation>
    <scope>NUCLEOTIDE SEQUENCE [LARGE SCALE GENOMIC DNA]</scope>
    <source>
        <strain evidence="1 2">W13A50</strain>
    </source>
</reference>
<proteinExistence type="predicted"/>
<organism evidence="1 2">
    <name type="scientific">Brachybacterium phenoliresistens</name>
    <dbReference type="NCBI Taxonomy" id="396014"/>
    <lineage>
        <taxon>Bacteria</taxon>
        <taxon>Bacillati</taxon>
        <taxon>Actinomycetota</taxon>
        <taxon>Actinomycetes</taxon>
        <taxon>Micrococcales</taxon>
        <taxon>Dermabacteraceae</taxon>
        <taxon>Brachybacterium</taxon>
    </lineage>
</organism>
<evidence type="ECO:0000313" key="2">
    <source>
        <dbReference type="Proteomes" id="UP000023067"/>
    </source>
</evidence>
<sequence length="267" mass="29789">MPSEIAIAAALQHDRPDAVVSRLSAARIWELPLPRSVLQKQDAPVDLTLPPGSRRLRRAGTRARFAPLPPTSITTVGPVRITTRAQTWRDLAGADAHLSDLALTQIGDHLVRSPRPWAENRRTGPWATLEGLAHLVASSRGRPGAVRAARVLDQVRVGADSPRETELRLRLLAAGIPEPLLNVPVIGPHGRPMHEPDLQWPQWQVAAEYEGADHRTAAQVRRDIDRAERLRRIGWTEIRLMNDHMHDCAREAVDRVRRALAERGWQP</sequence>
<dbReference type="AlphaFoldDB" id="Z9JNC5"/>
<evidence type="ECO:0000313" key="1">
    <source>
        <dbReference type="EMBL" id="EWS79920.1"/>
    </source>
</evidence>
<keyword evidence="2" id="KW-1185">Reference proteome</keyword>
<dbReference type="HOGENOM" id="CLU_052626_5_1_11"/>
<accession>Z9JNC5</accession>
<gene>
    <name evidence="1" type="ORF">BF93_08930</name>
</gene>
<dbReference type="eggNOG" id="COG2852">
    <property type="taxonomic scope" value="Bacteria"/>
</dbReference>
<dbReference type="Proteomes" id="UP000023067">
    <property type="component" value="Unassembled WGS sequence"/>
</dbReference>
<dbReference type="InterPro" id="IPR011335">
    <property type="entry name" value="Restrct_endonuc-II-like"/>
</dbReference>
<dbReference type="PATRIC" id="fig|396014.3.peg.3285"/>
<evidence type="ECO:0008006" key="3">
    <source>
        <dbReference type="Google" id="ProtNLM"/>
    </source>
</evidence>